<dbReference type="EC" id="2.1.1.198" evidence="6"/>
<keyword evidence="9" id="KW-1185">Reference proteome</keyword>
<dbReference type="InterPro" id="IPR035996">
    <property type="entry name" value="4pyrrol_Methylase_sf"/>
</dbReference>
<keyword evidence="1 6" id="KW-0963">Cytoplasm</keyword>
<reference evidence="8 9" key="1">
    <citation type="submission" date="2013-12" db="EMBL/GenBank/DDBJ databases">
        <authorList>
            <consortium name="DOE Joint Genome Institute"/>
            <person name="Eisen J."/>
            <person name="Huntemann M."/>
            <person name="Han J."/>
            <person name="Chen A."/>
            <person name="Kyrpides N."/>
            <person name="Mavromatis K."/>
            <person name="Markowitz V."/>
            <person name="Palaniappan K."/>
            <person name="Ivanova N."/>
            <person name="Schaumberg A."/>
            <person name="Pati A."/>
            <person name="Liolios K."/>
            <person name="Nordberg H.P."/>
            <person name="Cantor M.N."/>
            <person name="Hua S.X."/>
            <person name="Woyke T."/>
        </authorList>
    </citation>
    <scope>NUCLEOTIDE SEQUENCE [LARGE SCALE GENOMIC DNA]</scope>
    <source>
        <strain evidence="8 9">DSM 23557</strain>
    </source>
</reference>
<dbReference type="InterPro" id="IPR014776">
    <property type="entry name" value="4pyrrole_Mease_sub2"/>
</dbReference>
<evidence type="ECO:0000259" key="7">
    <source>
        <dbReference type="Pfam" id="PF00590"/>
    </source>
</evidence>
<dbReference type="PANTHER" id="PTHR46111:SF1">
    <property type="entry name" value="RIBOSOMAL RNA SMALL SUBUNIT METHYLTRANSFERASE I"/>
    <property type="match status" value="1"/>
</dbReference>
<comment type="catalytic activity">
    <reaction evidence="6">
        <text>cytidine(1402) in 16S rRNA + S-adenosyl-L-methionine = 2'-O-methylcytidine(1402) in 16S rRNA + S-adenosyl-L-homocysteine + H(+)</text>
        <dbReference type="Rhea" id="RHEA:42924"/>
        <dbReference type="Rhea" id="RHEA-COMP:10285"/>
        <dbReference type="Rhea" id="RHEA-COMP:10286"/>
        <dbReference type="ChEBI" id="CHEBI:15378"/>
        <dbReference type="ChEBI" id="CHEBI:57856"/>
        <dbReference type="ChEBI" id="CHEBI:59789"/>
        <dbReference type="ChEBI" id="CHEBI:74495"/>
        <dbReference type="ChEBI" id="CHEBI:82748"/>
        <dbReference type="EC" id="2.1.1.198"/>
    </reaction>
</comment>
<dbReference type="PATRIC" id="fig|75906.3.peg.838"/>
<dbReference type="Proteomes" id="UP000018914">
    <property type="component" value="Chromosome"/>
</dbReference>
<dbReference type="KEGG" id="trd:THERU_04310"/>
<proteinExistence type="inferred from homology"/>
<dbReference type="FunFam" id="3.40.1010.10:FF:000007">
    <property type="entry name" value="Ribosomal RNA small subunit methyltransferase I"/>
    <property type="match status" value="1"/>
</dbReference>
<evidence type="ECO:0000313" key="8">
    <source>
        <dbReference type="EMBL" id="AHE96030.1"/>
    </source>
</evidence>
<evidence type="ECO:0000313" key="9">
    <source>
        <dbReference type="Proteomes" id="UP000018914"/>
    </source>
</evidence>
<dbReference type="eggNOG" id="COG0313">
    <property type="taxonomic scope" value="Bacteria"/>
</dbReference>
<dbReference type="FunFam" id="3.30.950.10:FF:000002">
    <property type="entry name" value="Ribosomal RNA small subunit methyltransferase I"/>
    <property type="match status" value="1"/>
</dbReference>
<evidence type="ECO:0000256" key="5">
    <source>
        <dbReference type="ARBA" id="ARBA00022691"/>
    </source>
</evidence>
<dbReference type="OrthoDB" id="9809084at2"/>
<dbReference type="Gene3D" id="3.40.1010.10">
    <property type="entry name" value="Cobalt-precorrin-4 Transmethylase, Domain 1"/>
    <property type="match status" value="1"/>
</dbReference>
<evidence type="ECO:0000256" key="6">
    <source>
        <dbReference type="HAMAP-Rule" id="MF_01877"/>
    </source>
</evidence>
<protein>
    <recommendedName>
        <fullName evidence="6">Ribosomal RNA small subunit methyltransferase I</fullName>
        <ecNumber evidence="6">2.1.1.198</ecNumber>
    </recommendedName>
    <alternativeName>
        <fullName evidence="6">16S rRNA 2'-O-ribose C1402 methyltransferase</fullName>
    </alternativeName>
    <alternativeName>
        <fullName evidence="6">rRNA (cytidine-2'-O-)-methyltransferase RsmI</fullName>
    </alternativeName>
</protein>
<dbReference type="CDD" id="cd11648">
    <property type="entry name" value="RsmI"/>
    <property type="match status" value="1"/>
</dbReference>
<accession>W0DGL8</accession>
<name>W0DGL8_9AQUI</name>
<sequence length="225" mass="25180">MGKLYVVGTPIGNLKDITFRAIEVLQSVNFIACEDTRRTSILLNHYKIEGKKLLSYYEPKESVQVPKIIKLLEKEDVALVTDAGMPSISDPGYKLIRACIEKGIPVEVIPGPSAVLTALVGSGLPTDRFTFVGFLPKKGLNNFLEELKAYKDSTIIAFESPNRVLKSLEAIKEVYGENTTVCIARELTKLHEEYIRGRAVEVLEELNKRGEIKGEIVILWRMVED</sequence>
<comment type="function">
    <text evidence="6">Catalyzes the 2'-O-methylation of the ribose of cytidine 1402 (C1402) in 16S rRNA.</text>
</comment>
<dbReference type="STRING" id="75906.THERU_04310"/>
<dbReference type="InterPro" id="IPR008189">
    <property type="entry name" value="rRNA_ssu_MeTfrase_I"/>
</dbReference>
<dbReference type="NCBIfam" id="TIGR00096">
    <property type="entry name" value="16S rRNA (cytidine(1402)-2'-O)-methyltransferase"/>
    <property type="match status" value="1"/>
</dbReference>
<dbReference type="InterPro" id="IPR000878">
    <property type="entry name" value="4pyrrol_Mease"/>
</dbReference>
<evidence type="ECO:0000256" key="3">
    <source>
        <dbReference type="ARBA" id="ARBA00022603"/>
    </source>
</evidence>
<dbReference type="InterPro" id="IPR014777">
    <property type="entry name" value="4pyrrole_Mease_sub1"/>
</dbReference>
<keyword evidence="3 6" id="KW-0489">Methyltransferase</keyword>
<feature type="domain" description="Tetrapyrrole methylase" evidence="7">
    <location>
        <begin position="3"/>
        <end position="200"/>
    </location>
</feature>
<dbReference type="PIRSF" id="PIRSF005917">
    <property type="entry name" value="MTase_YraL"/>
    <property type="match status" value="1"/>
</dbReference>
<evidence type="ECO:0000256" key="4">
    <source>
        <dbReference type="ARBA" id="ARBA00022679"/>
    </source>
</evidence>
<dbReference type="RefSeq" id="WP_025306035.1">
    <property type="nucleotide sequence ID" value="NZ_CP007028.1"/>
</dbReference>
<comment type="similarity">
    <text evidence="6">Belongs to the methyltransferase superfamily. RsmI family.</text>
</comment>
<dbReference type="Gene3D" id="3.30.950.10">
    <property type="entry name" value="Methyltransferase, Cobalt-precorrin-4 Transmethylase, Domain 2"/>
    <property type="match status" value="1"/>
</dbReference>
<keyword evidence="4 6" id="KW-0808">Transferase</keyword>
<dbReference type="EMBL" id="CP007028">
    <property type="protein sequence ID" value="AHE96030.1"/>
    <property type="molecule type" value="Genomic_DNA"/>
</dbReference>
<dbReference type="GO" id="GO:0005737">
    <property type="term" value="C:cytoplasm"/>
    <property type="evidence" value="ECO:0007669"/>
    <property type="project" value="UniProtKB-SubCell"/>
</dbReference>
<dbReference type="HOGENOM" id="CLU_044779_4_0_0"/>
<keyword evidence="2 6" id="KW-0698">rRNA processing</keyword>
<gene>
    <name evidence="6" type="primary">rsmI</name>
    <name evidence="8" type="ORF">THERU_04310</name>
</gene>
<dbReference type="AlphaFoldDB" id="W0DGL8"/>
<dbReference type="Pfam" id="PF00590">
    <property type="entry name" value="TP_methylase"/>
    <property type="match status" value="1"/>
</dbReference>
<dbReference type="HAMAP" id="MF_01877">
    <property type="entry name" value="16SrRNA_methyltr_I"/>
    <property type="match status" value="1"/>
</dbReference>
<dbReference type="GO" id="GO:0070677">
    <property type="term" value="F:rRNA (cytosine-2'-O-)-methyltransferase activity"/>
    <property type="evidence" value="ECO:0007669"/>
    <property type="project" value="UniProtKB-UniRule"/>
</dbReference>
<dbReference type="SUPFAM" id="SSF53790">
    <property type="entry name" value="Tetrapyrrole methylase"/>
    <property type="match status" value="1"/>
</dbReference>
<keyword evidence="5 6" id="KW-0949">S-adenosyl-L-methionine</keyword>
<comment type="subcellular location">
    <subcellularLocation>
        <location evidence="6">Cytoplasm</location>
    </subcellularLocation>
</comment>
<dbReference type="PANTHER" id="PTHR46111">
    <property type="entry name" value="RIBOSOMAL RNA SMALL SUBUNIT METHYLTRANSFERASE I"/>
    <property type="match status" value="1"/>
</dbReference>
<organism evidence="9">
    <name type="scientific">Thermocrinis ruber</name>
    <dbReference type="NCBI Taxonomy" id="75906"/>
    <lineage>
        <taxon>Bacteria</taxon>
        <taxon>Pseudomonadati</taxon>
        <taxon>Aquificota</taxon>
        <taxon>Aquificia</taxon>
        <taxon>Aquificales</taxon>
        <taxon>Aquificaceae</taxon>
        <taxon>Thermocrinis</taxon>
    </lineage>
</organism>
<evidence type="ECO:0000256" key="1">
    <source>
        <dbReference type="ARBA" id="ARBA00022490"/>
    </source>
</evidence>
<evidence type="ECO:0000256" key="2">
    <source>
        <dbReference type="ARBA" id="ARBA00022552"/>
    </source>
</evidence>